<evidence type="ECO:0000256" key="2">
    <source>
        <dbReference type="ARBA" id="ARBA00009784"/>
    </source>
</evidence>
<comment type="caution">
    <text evidence="8">The sequence shown here is derived from an EMBL/GenBank/DDBJ whole genome shotgun (WGS) entry which is preliminary data.</text>
</comment>
<protein>
    <recommendedName>
        <fullName evidence="7">UPF0056 membrane protein</fullName>
    </recommendedName>
</protein>
<sequence length="226" mass="24165">MPEIFTVTLSVPDVLRFLVGLITIFCPPVAISIYTPVAKSFSREDQRLIARRMFYVLSGVLVMFACFGQILLRALGVTSVALSLTGGLVLVLWAIPMMMGQGHTGGDTHRNAELAARLQTDWRSVIVIPLVFPFSVGGASVSFIIAMTGRYNTIPDILILSLACVAMAAFMAATFLIAGPLSLRLGKMGMELTNRVAGILLTAIALQIVAQALRELFPGLATAAPI</sequence>
<dbReference type="AlphaFoldDB" id="A0A7V8FS34"/>
<feature type="transmembrane region" description="Helical" evidence="7">
    <location>
        <begin position="125"/>
        <end position="145"/>
    </location>
</feature>
<dbReference type="GO" id="GO:0005886">
    <property type="term" value="C:plasma membrane"/>
    <property type="evidence" value="ECO:0007669"/>
    <property type="project" value="UniProtKB-SubCell"/>
</dbReference>
<evidence type="ECO:0000256" key="7">
    <source>
        <dbReference type="RuleBase" id="RU362048"/>
    </source>
</evidence>
<keyword evidence="6 7" id="KW-0472">Membrane</keyword>
<feature type="transmembrane region" description="Helical" evidence="7">
    <location>
        <begin position="78"/>
        <end position="95"/>
    </location>
</feature>
<feature type="transmembrane region" description="Helical" evidence="7">
    <location>
        <begin position="157"/>
        <end position="183"/>
    </location>
</feature>
<evidence type="ECO:0000256" key="3">
    <source>
        <dbReference type="ARBA" id="ARBA00022475"/>
    </source>
</evidence>
<evidence type="ECO:0000313" key="9">
    <source>
        <dbReference type="Proteomes" id="UP000461670"/>
    </source>
</evidence>
<feature type="transmembrane region" description="Helical" evidence="7">
    <location>
        <begin position="195"/>
        <end position="213"/>
    </location>
</feature>
<accession>A0A7V8FS34</accession>
<dbReference type="InterPro" id="IPR002771">
    <property type="entry name" value="Multi_antbiot-R_MarC"/>
</dbReference>
<reference evidence="9" key="1">
    <citation type="journal article" date="2020" name="MBio">
        <title>Horizontal gene transfer to a defensive symbiont with a reduced genome amongst a multipartite beetle microbiome.</title>
        <authorList>
            <person name="Waterworth S.C."/>
            <person name="Florez L.V."/>
            <person name="Rees E.R."/>
            <person name="Hertweck C."/>
            <person name="Kaltenpoth M."/>
            <person name="Kwan J.C."/>
        </authorList>
    </citation>
    <scope>NUCLEOTIDE SEQUENCE [LARGE SCALE GENOMIC DNA]</scope>
</reference>
<evidence type="ECO:0000256" key="5">
    <source>
        <dbReference type="ARBA" id="ARBA00022989"/>
    </source>
</evidence>
<dbReference type="PANTHER" id="PTHR33508">
    <property type="entry name" value="UPF0056 MEMBRANE PROTEIN YHCE"/>
    <property type="match status" value="1"/>
</dbReference>
<evidence type="ECO:0000256" key="1">
    <source>
        <dbReference type="ARBA" id="ARBA00004651"/>
    </source>
</evidence>
<gene>
    <name evidence="8" type="ORF">GAK30_00217</name>
</gene>
<keyword evidence="3" id="KW-1003">Cell membrane</keyword>
<name>A0A7V8FS34_9BURK</name>
<dbReference type="Proteomes" id="UP000461670">
    <property type="component" value="Unassembled WGS sequence"/>
</dbReference>
<comment type="subcellular location">
    <subcellularLocation>
        <location evidence="1 7">Cell membrane</location>
        <topology evidence="1 7">Multi-pass membrane protein</topology>
    </subcellularLocation>
</comment>
<evidence type="ECO:0000313" key="8">
    <source>
        <dbReference type="EMBL" id="KAF1023851.1"/>
    </source>
</evidence>
<keyword evidence="5 7" id="KW-1133">Transmembrane helix</keyword>
<evidence type="ECO:0000256" key="6">
    <source>
        <dbReference type="ARBA" id="ARBA00023136"/>
    </source>
</evidence>
<feature type="transmembrane region" description="Helical" evidence="7">
    <location>
        <begin position="54"/>
        <end position="72"/>
    </location>
</feature>
<dbReference type="EMBL" id="WNDQ01000002">
    <property type="protein sequence ID" value="KAF1023851.1"/>
    <property type="molecule type" value="Genomic_DNA"/>
</dbReference>
<comment type="similarity">
    <text evidence="2 7">Belongs to the UPF0056 (MarC) family.</text>
</comment>
<dbReference type="Pfam" id="PF01914">
    <property type="entry name" value="MarC"/>
    <property type="match status" value="1"/>
</dbReference>
<dbReference type="PANTHER" id="PTHR33508:SF1">
    <property type="entry name" value="UPF0056 MEMBRANE PROTEIN YHCE"/>
    <property type="match status" value="1"/>
</dbReference>
<keyword evidence="4 7" id="KW-0812">Transmembrane</keyword>
<evidence type="ECO:0000256" key="4">
    <source>
        <dbReference type="ARBA" id="ARBA00022692"/>
    </source>
</evidence>
<feature type="transmembrane region" description="Helical" evidence="7">
    <location>
        <begin position="14"/>
        <end position="34"/>
    </location>
</feature>
<organism evidence="8 9">
    <name type="scientific">Paracidovorax wautersii</name>
    <dbReference type="NCBI Taxonomy" id="1177982"/>
    <lineage>
        <taxon>Bacteria</taxon>
        <taxon>Pseudomonadati</taxon>
        <taxon>Pseudomonadota</taxon>
        <taxon>Betaproteobacteria</taxon>
        <taxon>Burkholderiales</taxon>
        <taxon>Comamonadaceae</taxon>
        <taxon>Paracidovorax</taxon>
    </lineage>
</organism>
<proteinExistence type="inferred from homology"/>